<dbReference type="HOGENOM" id="CLU_3255354_0_0_10"/>
<comment type="caution">
    <text evidence="1">The sequence shown here is derived from an EMBL/GenBank/DDBJ whole genome shotgun (WGS) entry which is preliminary data.</text>
</comment>
<proteinExistence type="predicted"/>
<dbReference type="EMBL" id="AFBR01000015">
    <property type="protein sequence ID" value="EGG56877.1"/>
    <property type="molecule type" value="Genomic_DNA"/>
</dbReference>
<sequence>MGGKRNTFPPILLITCFPFQEFFRKTPSSFRPYTNYLSRNVL</sequence>
<name>F3QQS3_9BACT</name>
<dbReference type="Proteomes" id="UP000005546">
    <property type="component" value="Unassembled WGS sequence"/>
</dbReference>
<organism evidence="1 2">
    <name type="scientific">Paraprevotella xylaniphila YIT 11841</name>
    <dbReference type="NCBI Taxonomy" id="762982"/>
    <lineage>
        <taxon>Bacteria</taxon>
        <taxon>Pseudomonadati</taxon>
        <taxon>Bacteroidota</taxon>
        <taxon>Bacteroidia</taxon>
        <taxon>Bacteroidales</taxon>
        <taxon>Prevotellaceae</taxon>
        <taxon>Paraprevotella</taxon>
    </lineage>
</organism>
<reference evidence="1 2" key="1">
    <citation type="submission" date="2011-02" db="EMBL/GenBank/DDBJ databases">
        <authorList>
            <person name="Weinstock G."/>
            <person name="Sodergren E."/>
            <person name="Clifton S."/>
            <person name="Fulton L."/>
            <person name="Fulton B."/>
            <person name="Courtney L."/>
            <person name="Fronick C."/>
            <person name="Harrison M."/>
            <person name="Strong C."/>
            <person name="Farmer C."/>
            <person name="Delahaunty K."/>
            <person name="Markovic C."/>
            <person name="Hall O."/>
            <person name="Minx P."/>
            <person name="Tomlinson C."/>
            <person name="Mitreva M."/>
            <person name="Hou S."/>
            <person name="Chen J."/>
            <person name="Wollam A."/>
            <person name="Pepin K.H."/>
            <person name="Johnson M."/>
            <person name="Bhonagiri V."/>
            <person name="Zhang X."/>
            <person name="Suruliraj S."/>
            <person name="Warren W."/>
            <person name="Chinwalla A."/>
            <person name="Mardis E.R."/>
            <person name="Wilson R.K."/>
        </authorList>
    </citation>
    <scope>NUCLEOTIDE SEQUENCE [LARGE SCALE GENOMIC DNA]</scope>
    <source>
        <strain evidence="1 2">YIT 11841</strain>
    </source>
</reference>
<evidence type="ECO:0000313" key="1">
    <source>
        <dbReference type="EMBL" id="EGG56877.1"/>
    </source>
</evidence>
<accession>F3QQS3</accession>
<gene>
    <name evidence="1" type="ORF">HMPREF9442_00516</name>
</gene>
<evidence type="ECO:0000313" key="2">
    <source>
        <dbReference type="Proteomes" id="UP000005546"/>
    </source>
</evidence>
<protein>
    <submittedName>
        <fullName evidence="1">Uncharacterized protein</fullName>
    </submittedName>
</protein>
<dbReference type="AlphaFoldDB" id="F3QQS3"/>
<dbReference type="STRING" id="762982.HMPREF9442_00516"/>
<keyword evidence="2" id="KW-1185">Reference proteome</keyword>